<name>A0AAN8V7G2_9MAGN</name>
<dbReference type="InterPro" id="IPR002109">
    <property type="entry name" value="Glutaredoxin"/>
</dbReference>
<accession>A0AAN8V7G2</accession>
<dbReference type="CDD" id="cd03419">
    <property type="entry name" value="GRX_GRXh_1_2_like"/>
    <property type="match status" value="1"/>
</dbReference>
<gene>
    <name evidence="5" type="ORF">RJ641_010952</name>
</gene>
<dbReference type="GO" id="GO:0034599">
    <property type="term" value="P:cellular response to oxidative stress"/>
    <property type="evidence" value="ECO:0007669"/>
    <property type="project" value="TreeGrafter"/>
</dbReference>
<comment type="similarity">
    <text evidence="2">Belongs to the glutaredoxin family. CPYC subfamily.</text>
</comment>
<dbReference type="PANTHER" id="PTHR45694:SF4">
    <property type="entry name" value="GLUTAREDOXIN-C3"/>
    <property type="match status" value="1"/>
</dbReference>
<dbReference type="PANTHER" id="PTHR45694">
    <property type="entry name" value="GLUTAREDOXIN 2"/>
    <property type="match status" value="1"/>
</dbReference>
<dbReference type="Proteomes" id="UP001370490">
    <property type="component" value="Unassembled WGS sequence"/>
</dbReference>
<dbReference type="PROSITE" id="PS51354">
    <property type="entry name" value="GLUTAREDOXIN_2"/>
    <property type="match status" value="1"/>
</dbReference>
<evidence type="ECO:0000256" key="1">
    <source>
        <dbReference type="ARBA" id="ARBA00002549"/>
    </source>
</evidence>
<organism evidence="5 6">
    <name type="scientific">Dillenia turbinata</name>
    <dbReference type="NCBI Taxonomy" id="194707"/>
    <lineage>
        <taxon>Eukaryota</taxon>
        <taxon>Viridiplantae</taxon>
        <taxon>Streptophyta</taxon>
        <taxon>Embryophyta</taxon>
        <taxon>Tracheophyta</taxon>
        <taxon>Spermatophyta</taxon>
        <taxon>Magnoliopsida</taxon>
        <taxon>eudicotyledons</taxon>
        <taxon>Gunneridae</taxon>
        <taxon>Pentapetalae</taxon>
        <taxon>Dilleniales</taxon>
        <taxon>Dilleniaceae</taxon>
        <taxon>Dillenia</taxon>
    </lineage>
</organism>
<dbReference type="PRINTS" id="PR00160">
    <property type="entry name" value="GLUTAREDOXIN"/>
</dbReference>
<keyword evidence="3" id="KW-0676">Redox-active center</keyword>
<keyword evidence="6" id="KW-1185">Reference proteome</keyword>
<evidence type="ECO:0000256" key="2">
    <source>
        <dbReference type="ARBA" id="ARBA00007190"/>
    </source>
</evidence>
<proteinExistence type="inferred from homology"/>
<evidence type="ECO:0000256" key="3">
    <source>
        <dbReference type="ARBA" id="ARBA00023284"/>
    </source>
</evidence>
<evidence type="ECO:0000313" key="5">
    <source>
        <dbReference type="EMBL" id="KAK6922648.1"/>
    </source>
</evidence>
<comment type="function">
    <text evidence="1">Has a glutathione-disulfide oxidoreductase activity in the presence of NADPH and glutathione reductase. Reduces low molecular weight disulfides and proteins.</text>
</comment>
<reference evidence="5 6" key="1">
    <citation type="submission" date="2023-12" db="EMBL/GenBank/DDBJ databases">
        <title>A high-quality genome assembly for Dillenia turbinata (Dilleniales).</title>
        <authorList>
            <person name="Chanderbali A."/>
        </authorList>
    </citation>
    <scope>NUCLEOTIDE SEQUENCE [LARGE SCALE GENOMIC DNA]</scope>
    <source>
        <strain evidence="5">LSX21</strain>
        <tissue evidence="5">Leaf</tissue>
    </source>
</reference>
<comment type="caution">
    <text evidence="5">The sequence shown here is derived from an EMBL/GenBank/DDBJ whole genome shotgun (WGS) entry which is preliminary data.</text>
</comment>
<sequence length="233" mass="26023">MSKQATISELEGRSSKKELTIRIVRENVLRPIRDSKLTLSFPTKVHQEAVTPLRGEHHIRGLLMTIHRSSIMPEIPLHNPITLELGPSLFQSSDEAMWNLDPRNRGLENRRSSHLSSDEEMGTLIAPRESVASSASPSAFVHNVIYSNKIAVFSKTYCPYSLRAKRIFSELGEQPFVIELDLRDDGSQIQDVLLDMVGRRTVPQVFVNGKLIGGSDDLKTAVQGGQLLKLLKS</sequence>
<protein>
    <submittedName>
        <fullName evidence="5">Glutaredoxin</fullName>
    </submittedName>
</protein>
<dbReference type="InterPro" id="IPR036249">
    <property type="entry name" value="Thioredoxin-like_sf"/>
</dbReference>
<dbReference type="InterPro" id="IPR014025">
    <property type="entry name" value="Glutaredoxin_subgr"/>
</dbReference>
<dbReference type="SUPFAM" id="SSF52833">
    <property type="entry name" value="Thioredoxin-like"/>
    <property type="match status" value="1"/>
</dbReference>
<dbReference type="EMBL" id="JBAMMX010000018">
    <property type="protein sequence ID" value="KAK6922648.1"/>
    <property type="molecule type" value="Genomic_DNA"/>
</dbReference>
<evidence type="ECO:0000259" key="4">
    <source>
        <dbReference type="Pfam" id="PF00462"/>
    </source>
</evidence>
<evidence type="ECO:0000313" key="6">
    <source>
        <dbReference type="Proteomes" id="UP001370490"/>
    </source>
</evidence>
<dbReference type="FunFam" id="3.40.30.10:FF:000026">
    <property type="entry name" value="Glutaredoxin 2"/>
    <property type="match status" value="1"/>
</dbReference>
<feature type="domain" description="Glutaredoxin" evidence="4">
    <location>
        <begin position="150"/>
        <end position="212"/>
    </location>
</feature>
<dbReference type="Gene3D" id="3.40.30.10">
    <property type="entry name" value="Glutaredoxin"/>
    <property type="match status" value="1"/>
</dbReference>
<dbReference type="GO" id="GO:0015038">
    <property type="term" value="F:glutathione disulfide oxidoreductase activity"/>
    <property type="evidence" value="ECO:0007669"/>
    <property type="project" value="TreeGrafter"/>
</dbReference>
<dbReference type="AlphaFoldDB" id="A0AAN8V7G2"/>
<dbReference type="Pfam" id="PF00462">
    <property type="entry name" value="Glutaredoxin"/>
    <property type="match status" value="1"/>
</dbReference>
<dbReference type="GO" id="GO:0005737">
    <property type="term" value="C:cytoplasm"/>
    <property type="evidence" value="ECO:0007669"/>
    <property type="project" value="TreeGrafter"/>
</dbReference>